<evidence type="ECO:0000313" key="1">
    <source>
        <dbReference type="EMBL" id="BAE03756.1"/>
    </source>
</evidence>
<gene>
    <name evidence="1" type="ordered locus">SH0447</name>
</gene>
<evidence type="ECO:0000313" key="2">
    <source>
        <dbReference type="Proteomes" id="UP000000543"/>
    </source>
</evidence>
<accession>Q4L9B9</accession>
<dbReference type="HOGENOM" id="CLU_1874168_0_0_9"/>
<name>Q4L9B9_STAHJ</name>
<reference evidence="1 2" key="1">
    <citation type="journal article" date="2005" name="J. Bacteriol.">
        <title>Whole-genome sequencing of Staphylococcus haemolyticus uncovers the extreme plasticity of its genome and the evolution of human-colonizing staphylococcal species.</title>
        <authorList>
            <person name="Takeuchi F."/>
            <person name="Watanabe S."/>
            <person name="Baba T."/>
            <person name="Yuzawa H."/>
            <person name="Ito T."/>
            <person name="Morimoto Y."/>
            <person name="Kuroda M."/>
            <person name="Cui L."/>
            <person name="Takahashi M."/>
            <person name="Ankai A."/>
            <person name="Baba S."/>
            <person name="Fukui S."/>
            <person name="Lee J.C."/>
            <person name="Hiramatsu K."/>
        </authorList>
    </citation>
    <scope>NUCLEOTIDE SEQUENCE [LARGE SCALE GENOMIC DNA]</scope>
    <source>
        <strain evidence="1 2">JCSC1435</strain>
    </source>
</reference>
<dbReference type="eggNOG" id="COG2227">
    <property type="taxonomic scope" value="Bacteria"/>
</dbReference>
<dbReference type="Proteomes" id="UP000000543">
    <property type="component" value="Chromosome"/>
</dbReference>
<dbReference type="EMBL" id="AP006716">
    <property type="protein sequence ID" value="BAE03756.1"/>
    <property type="molecule type" value="Genomic_DNA"/>
</dbReference>
<protein>
    <submittedName>
        <fullName evidence="1">Uncharacterized protein</fullName>
    </submittedName>
</protein>
<sequence>MCPAVTTWEAVSKAIDIAQKYVYVSLIAGPKENSIVDEVVAFLDEESQPMTADMCYLLQLLYFNDYTYETLIERHTQHNDKPIEDVMQQLPQWLKEVEVELDEQQLANVEHYLRDKYGNTIPVITGGKFGKVLIHV</sequence>
<organism evidence="1 2">
    <name type="scientific">Staphylococcus haemolyticus (strain JCSC1435)</name>
    <dbReference type="NCBI Taxonomy" id="279808"/>
    <lineage>
        <taxon>Bacteria</taxon>
        <taxon>Bacillati</taxon>
        <taxon>Bacillota</taxon>
        <taxon>Bacilli</taxon>
        <taxon>Bacillales</taxon>
        <taxon>Staphylococcaceae</taxon>
        <taxon>Staphylococcus</taxon>
    </lineage>
</organism>
<dbReference type="KEGG" id="sha:SH0447"/>
<proteinExistence type="predicted"/>
<dbReference type="AlphaFoldDB" id="Q4L9B9"/>